<dbReference type="EMBL" id="WHUW01000220">
    <property type="protein sequence ID" value="KAF8417465.1"/>
    <property type="molecule type" value="Genomic_DNA"/>
</dbReference>
<evidence type="ECO:0000313" key="2">
    <source>
        <dbReference type="EMBL" id="KAF8417465.1"/>
    </source>
</evidence>
<feature type="compositionally biased region" description="Low complexity" evidence="1">
    <location>
        <begin position="435"/>
        <end position="452"/>
    </location>
</feature>
<evidence type="ECO:0000313" key="3">
    <source>
        <dbReference type="Proteomes" id="UP001194468"/>
    </source>
</evidence>
<dbReference type="AlphaFoldDB" id="A0AAD4BCD4"/>
<feature type="region of interest" description="Disordered" evidence="1">
    <location>
        <begin position="368"/>
        <end position="572"/>
    </location>
</feature>
<reference evidence="2" key="2">
    <citation type="journal article" date="2020" name="Nat. Commun.">
        <title>Large-scale genome sequencing of mycorrhizal fungi provides insights into the early evolution of symbiotic traits.</title>
        <authorList>
            <person name="Miyauchi S."/>
            <person name="Kiss E."/>
            <person name="Kuo A."/>
            <person name="Drula E."/>
            <person name="Kohler A."/>
            <person name="Sanchez-Garcia M."/>
            <person name="Morin E."/>
            <person name="Andreopoulos B."/>
            <person name="Barry K.W."/>
            <person name="Bonito G."/>
            <person name="Buee M."/>
            <person name="Carver A."/>
            <person name="Chen C."/>
            <person name="Cichocki N."/>
            <person name="Clum A."/>
            <person name="Culley D."/>
            <person name="Crous P.W."/>
            <person name="Fauchery L."/>
            <person name="Girlanda M."/>
            <person name="Hayes R.D."/>
            <person name="Keri Z."/>
            <person name="LaButti K."/>
            <person name="Lipzen A."/>
            <person name="Lombard V."/>
            <person name="Magnuson J."/>
            <person name="Maillard F."/>
            <person name="Murat C."/>
            <person name="Nolan M."/>
            <person name="Ohm R.A."/>
            <person name="Pangilinan J."/>
            <person name="Pereira M.F."/>
            <person name="Perotto S."/>
            <person name="Peter M."/>
            <person name="Pfister S."/>
            <person name="Riley R."/>
            <person name="Sitrit Y."/>
            <person name="Stielow J.B."/>
            <person name="Szollosi G."/>
            <person name="Zifcakova L."/>
            <person name="Stursova M."/>
            <person name="Spatafora J.W."/>
            <person name="Tedersoo L."/>
            <person name="Vaario L.M."/>
            <person name="Yamada A."/>
            <person name="Yan M."/>
            <person name="Wang P."/>
            <person name="Xu J."/>
            <person name="Bruns T."/>
            <person name="Baldrian P."/>
            <person name="Vilgalys R."/>
            <person name="Dunand C."/>
            <person name="Henrissat B."/>
            <person name="Grigoriev I.V."/>
            <person name="Hibbett D."/>
            <person name="Nagy L.G."/>
            <person name="Martin F.M."/>
        </authorList>
    </citation>
    <scope>NUCLEOTIDE SEQUENCE</scope>
    <source>
        <strain evidence="2">BED1</strain>
    </source>
</reference>
<feature type="region of interest" description="Disordered" evidence="1">
    <location>
        <begin position="325"/>
        <end position="348"/>
    </location>
</feature>
<feature type="compositionally biased region" description="Polar residues" evidence="1">
    <location>
        <begin position="373"/>
        <end position="389"/>
    </location>
</feature>
<feature type="compositionally biased region" description="Low complexity" evidence="1">
    <location>
        <begin position="337"/>
        <end position="348"/>
    </location>
</feature>
<organism evidence="2 3">
    <name type="scientific">Boletus edulis BED1</name>
    <dbReference type="NCBI Taxonomy" id="1328754"/>
    <lineage>
        <taxon>Eukaryota</taxon>
        <taxon>Fungi</taxon>
        <taxon>Dikarya</taxon>
        <taxon>Basidiomycota</taxon>
        <taxon>Agaricomycotina</taxon>
        <taxon>Agaricomycetes</taxon>
        <taxon>Agaricomycetidae</taxon>
        <taxon>Boletales</taxon>
        <taxon>Boletineae</taxon>
        <taxon>Boletaceae</taxon>
        <taxon>Boletoideae</taxon>
        <taxon>Boletus</taxon>
    </lineage>
</organism>
<name>A0AAD4BCD4_BOLED</name>
<proteinExistence type="predicted"/>
<reference evidence="2" key="1">
    <citation type="submission" date="2019-10" db="EMBL/GenBank/DDBJ databases">
        <authorList>
            <consortium name="DOE Joint Genome Institute"/>
            <person name="Kuo A."/>
            <person name="Miyauchi S."/>
            <person name="Kiss E."/>
            <person name="Drula E."/>
            <person name="Kohler A."/>
            <person name="Sanchez-Garcia M."/>
            <person name="Andreopoulos B."/>
            <person name="Barry K.W."/>
            <person name="Bonito G."/>
            <person name="Buee M."/>
            <person name="Carver A."/>
            <person name="Chen C."/>
            <person name="Cichocki N."/>
            <person name="Clum A."/>
            <person name="Culley D."/>
            <person name="Crous P.W."/>
            <person name="Fauchery L."/>
            <person name="Girlanda M."/>
            <person name="Hayes R."/>
            <person name="Keri Z."/>
            <person name="LaButti K."/>
            <person name="Lipzen A."/>
            <person name="Lombard V."/>
            <person name="Magnuson J."/>
            <person name="Maillard F."/>
            <person name="Morin E."/>
            <person name="Murat C."/>
            <person name="Nolan M."/>
            <person name="Ohm R."/>
            <person name="Pangilinan J."/>
            <person name="Pereira M."/>
            <person name="Perotto S."/>
            <person name="Peter M."/>
            <person name="Riley R."/>
            <person name="Sitrit Y."/>
            <person name="Stielow B."/>
            <person name="Szollosi G."/>
            <person name="Zifcakova L."/>
            <person name="Stursova M."/>
            <person name="Spatafora J.W."/>
            <person name="Tedersoo L."/>
            <person name="Vaario L.-M."/>
            <person name="Yamada A."/>
            <person name="Yan M."/>
            <person name="Wang P."/>
            <person name="Xu J."/>
            <person name="Bruns T."/>
            <person name="Baldrian P."/>
            <person name="Vilgalys R."/>
            <person name="Henrissat B."/>
            <person name="Grigoriev I.V."/>
            <person name="Hibbett D."/>
            <person name="Nagy L.G."/>
            <person name="Martin F.M."/>
        </authorList>
    </citation>
    <scope>NUCLEOTIDE SEQUENCE</scope>
    <source>
        <strain evidence="2">BED1</strain>
    </source>
</reference>
<keyword evidence="3" id="KW-1185">Reference proteome</keyword>
<gene>
    <name evidence="2" type="ORF">L210DRAFT_3656047</name>
</gene>
<dbReference type="Proteomes" id="UP001194468">
    <property type="component" value="Unassembled WGS sequence"/>
</dbReference>
<feature type="compositionally biased region" description="Low complexity" evidence="1">
    <location>
        <begin position="553"/>
        <end position="565"/>
    </location>
</feature>
<feature type="region of interest" description="Disordered" evidence="1">
    <location>
        <begin position="1"/>
        <end position="25"/>
    </location>
</feature>
<accession>A0AAD4BCD4</accession>
<evidence type="ECO:0000256" key="1">
    <source>
        <dbReference type="SAM" id="MobiDB-lite"/>
    </source>
</evidence>
<comment type="caution">
    <text evidence="2">The sequence shown here is derived from an EMBL/GenBank/DDBJ whole genome shotgun (WGS) entry which is preliminary data.</text>
</comment>
<sequence>MSIEGYPSGADVSMQSDVDDDAVSVGSDGSMLSQWSFGTKHDHSHSPPPHGVYLPPVPSSGVPLAATPTSMPPIPSGYSFLEDLNGPLASDFDVLDTYSSSGSSRRSSLADYTSTYSVVTGTSTFPTQSAAEAVLPATLSHRRVSDSVPGVYHHASASGNLPGSVPYYIPQSTSIVDANSYGNNLMENPPTSFVRGSGPPVSVPAQMPTAVCVQTPSLIPTVPPVPASTVTPAPMPAPIIVPNLPALTLNVPPVPAPTVIPTAPTLPGPTIIPNPPAVAPMSALTPPPTSVLTPAPTTSAPHVPAIQAPVPAVTPSLALNTAVEERLPSKRGQGKRTTQAQSASVTSPAATASIIMPLDIFNLAPRRSGRSVVPSTRNTVANQIGSITPKQGRDDAAESPPSHFRVDNDDTVAPPPPPYQPPRLTTPTVAMTQCDDGSGTTETTTAASTTTTDADDDAAVAPPPPTSSRNANSGDDATRRRQWHHRNNDGDDAAESPPPPGSRFNNNDTALAPPPPPGSHFNNNAAVAPPPPPYQSPRLTMPTVAMTRCDDGSGTTETTTATTPPSHHHHRAPASTMTMLPWHHHHHRAPAATTTTTLTTTPPWHHHHQWHHRNNDGDDATDCYFQR</sequence>
<protein>
    <submittedName>
        <fullName evidence="2">Uncharacterized protein</fullName>
    </submittedName>
</protein>